<keyword evidence="2" id="KW-1185">Reference proteome</keyword>
<proteinExistence type="predicted"/>
<sequence length="94" mass="10435">MASIDIKKIQERFAGAEVEIAIQDRDGGDQAPVVSKSIKKVQLCPDGTHLRFYFDDFYFLAVPLASQVTESAGLWSAADEESGLTYTFKKVQVF</sequence>
<evidence type="ECO:0000313" key="2">
    <source>
        <dbReference type="Proteomes" id="UP000677265"/>
    </source>
</evidence>
<protein>
    <submittedName>
        <fullName evidence="1">Uncharacterized protein</fullName>
    </submittedName>
</protein>
<comment type="caution">
    <text evidence="1">The sequence shown here is derived from an EMBL/GenBank/DDBJ whole genome shotgun (WGS) entry which is preliminary data.</text>
</comment>
<organism evidence="1 2">
    <name type="scientific">Neobacillus citreus</name>
    <dbReference type="NCBI Taxonomy" id="2833578"/>
    <lineage>
        <taxon>Bacteria</taxon>
        <taxon>Bacillati</taxon>
        <taxon>Bacillota</taxon>
        <taxon>Bacilli</taxon>
        <taxon>Bacillales</taxon>
        <taxon>Bacillaceae</taxon>
        <taxon>Neobacillus</taxon>
    </lineage>
</organism>
<dbReference type="Proteomes" id="UP000677265">
    <property type="component" value="Unassembled WGS sequence"/>
</dbReference>
<evidence type="ECO:0000313" key="1">
    <source>
        <dbReference type="EMBL" id="MCH6265624.1"/>
    </source>
</evidence>
<gene>
    <name evidence="1" type="ORF">KHB02_008765</name>
</gene>
<reference evidence="1 2" key="1">
    <citation type="submission" date="2022-03" db="EMBL/GenBank/DDBJ databases">
        <title>Novel Bacillus species.</title>
        <authorList>
            <person name="Liu G."/>
        </authorList>
    </citation>
    <scope>NUCLEOTIDE SEQUENCE [LARGE SCALE GENOMIC DNA]</scope>
    <source>
        <strain evidence="1 2">FJAT-50051</strain>
    </source>
</reference>
<name>A0A9J6MN32_9BACI</name>
<dbReference type="EMBL" id="JAGYPE020000011">
    <property type="protein sequence ID" value="MCH6265624.1"/>
    <property type="molecule type" value="Genomic_DNA"/>
</dbReference>
<dbReference type="AlphaFoldDB" id="A0A9J6MN32"/>
<accession>A0A9J6MN32</accession>
<dbReference type="RefSeq" id="WP_241113786.1">
    <property type="nucleotide sequence ID" value="NZ_JAGYPE020000011.1"/>
</dbReference>